<dbReference type="PANTHER" id="PTHR30204:SF69">
    <property type="entry name" value="MERR-FAMILY TRANSCRIPTIONAL REGULATOR"/>
    <property type="match status" value="1"/>
</dbReference>
<dbReference type="AlphaFoldDB" id="C8X1E2"/>
<dbReference type="eggNOG" id="COG0789">
    <property type="taxonomic scope" value="Bacteria"/>
</dbReference>
<organism evidence="6 7">
    <name type="scientific">Desulfohalobium retbaense (strain ATCC 49708 / DSM 5692 / JCM 16813 / HR100)</name>
    <dbReference type="NCBI Taxonomy" id="485915"/>
    <lineage>
        <taxon>Bacteria</taxon>
        <taxon>Pseudomonadati</taxon>
        <taxon>Thermodesulfobacteriota</taxon>
        <taxon>Desulfovibrionia</taxon>
        <taxon>Desulfovibrionales</taxon>
        <taxon>Desulfohalobiaceae</taxon>
        <taxon>Desulfohalobium</taxon>
    </lineage>
</organism>
<evidence type="ECO:0000256" key="1">
    <source>
        <dbReference type="ARBA" id="ARBA00022491"/>
    </source>
</evidence>
<dbReference type="Proteomes" id="UP000001052">
    <property type="component" value="Chromosome"/>
</dbReference>
<evidence type="ECO:0000259" key="5">
    <source>
        <dbReference type="PROSITE" id="PS50937"/>
    </source>
</evidence>
<dbReference type="InterPro" id="IPR000551">
    <property type="entry name" value="MerR-type_HTH_dom"/>
</dbReference>
<feature type="domain" description="HTH merR-type" evidence="5">
    <location>
        <begin position="9"/>
        <end position="78"/>
    </location>
</feature>
<keyword evidence="3" id="KW-0238">DNA-binding</keyword>
<evidence type="ECO:0000256" key="2">
    <source>
        <dbReference type="ARBA" id="ARBA00023015"/>
    </source>
</evidence>
<dbReference type="SMART" id="SM00422">
    <property type="entry name" value="HTH_MERR"/>
    <property type="match status" value="1"/>
</dbReference>
<dbReference type="PROSITE" id="PS50937">
    <property type="entry name" value="HTH_MERR_2"/>
    <property type="match status" value="1"/>
</dbReference>
<evidence type="ECO:0000256" key="3">
    <source>
        <dbReference type="ARBA" id="ARBA00023125"/>
    </source>
</evidence>
<dbReference type="STRING" id="485915.Dret_0951"/>
<reference evidence="7" key="1">
    <citation type="submission" date="2009-09" db="EMBL/GenBank/DDBJ databases">
        <title>The complete chromosome of Desulfohalobium retbaense DSM 5692.</title>
        <authorList>
            <consortium name="US DOE Joint Genome Institute (JGI-PGF)"/>
            <person name="Lucas S."/>
            <person name="Copeland A."/>
            <person name="Lapidus A."/>
            <person name="Glavina del Rio T."/>
            <person name="Dalin E."/>
            <person name="Tice H."/>
            <person name="Bruce D."/>
            <person name="Goodwin L."/>
            <person name="Pitluck S."/>
            <person name="Kyrpides N."/>
            <person name="Mavromatis K."/>
            <person name="Ivanova N."/>
            <person name="Mikhailova N."/>
            <person name="Munk A.C."/>
            <person name="Brettin T."/>
            <person name="Detter J.C."/>
            <person name="Han C."/>
            <person name="Tapia R."/>
            <person name="Larimer F."/>
            <person name="Land M."/>
            <person name="Hauser L."/>
            <person name="Markowitz V."/>
            <person name="Cheng J.-F."/>
            <person name="Hugenholtz P."/>
            <person name="Woyke T."/>
            <person name="Wu D."/>
            <person name="Spring S."/>
            <person name="Klenk H.-P."/>
            <person name="Eisen J.A."/>
        </authorList>
    </citation>
    <scope>NUCLEOTIDE SEQUENCE [LARGE SCALE GENOMIC DNA]</scope>
    <source>
        <strain evidence="7">DSM 5692</strain>
    </source>
</reference>
<protein>
    <submittedName>
        <fullName evidence="6">Transcriptional regulator, MerR family</fullName>
    </submittedName>
</protein>
<dbReference type="HOGENOM" id="CLU_060077_4_1_7"/>
<keyword evidence="2" id="KW-0805">Transcription regulation</keyword>
<accession>C8X1E2</accession>
<evidence type="ECO:0000313" key="6">
    <source>
        <dbReference type="EMBL" id="ACV68239.1"/>
    </source>
</evidence>
<sequence>MPVAPTPQLLQIGEVAAKAEVTVRTVRYYLEKGFIHPADRSPGGFYLFSPQAADTVFYIQKLKDAGLALKDIEHIYRVRGQSETGAEASTTVVHYLRQEKTLLEQKIRDYQKLHSEIEAAIELATKCHECPHRPTRETCLACPVLTSRDTLPLPIQAII</sequence>
<proteinExistence type="predicted"/>
<dbReference type="Gene3D" id="1.10.1660.10">
    <property type="match status" value="1"/>
</dbReference>
<dbReference type="OrthoDB" id="9792348at2"/>
<dbReference type="GO" id="GO:0003677">
    <property type="term" value="F:DNA binding"/>
    <property type="evidence" value="ECO:0007669"/>
    <property type="project" value="UniProtKB-KW"/>
</dbReference>
<keyword evidence="7" id="KW-1185">Reference proteome</keyword>
<evidence type="ECO:0000313" key="7">
    <source>
        <dbReference type="Proteomes" id="UP000001052"/>
    </source>
</evidence>
<evidence type="ECO:0000256" key="4">
    <source>
        <dbReference type="ARBA" id="ARBA00023163"/>
    </source>
</evidence>
<dbReference type="InterPro" id="IPR009061">
    <property type="entry name" value="DNA-bd_dom_put_sf"/>
</dbReference>
<dbReference type="RefSeq" id="WP_015751395.1">
    <property type="nucleotide sequence ID" value="NC_013223.1"/>
</dbReference>
<name>C8X1E2_DESRD</name>
<dbReference type="EMBL" id="CP001734">
    <property type="protein sequence ID" value="ACV68239.1"/>
    <property type="molecule type" value="Genomic_DNA"/>
</dbReference>
<reference evidence="6 7" key="2">
    <citation type="journal article" date="2010" name="Stand. Genomic Sci.">
        <title>Complete genome sequence of Desulfohalobium retbaense type strain (HR(100)).</title>
        <authorList>
            <person name="Spring S."/>
            <person name="Nolan M."/>
            <person name="Lapidus A."/>
            <person name="Glavina Del Rio T."/>
            <person name="Copeland A."/>
            <person name="Tice H."/>
            <person name="Cheng J.F."/>
            <person name="Lucas S."/>
            <person name="Land M."/>
            <person name="Chen F."/>
            <person name="Bruce D."/>
            <person name="Goodwin L."/>
            <person name="Pitluck S."/>
            <person name="Ivanova N."/>
            <person name="Mavromatis K."/>
            <person name="Mikhailova N."/>
            <person name="Pati A."/>
            <person name="Chen A."/>
            <person name="Palaniappan K."/>
            <person name="Hauser L."/>
            <person name="Chang Y.J."/>
            <person name="Jeffries C.D."/>
            <person name="Munk C."/>
            <person name="Kiss H."/>
            <person name="Chain P."/>
            <person name="Han C."/>
            <person name="Brettin T."/>
            <person name="Detter J.C."/>
            <person name="Schuler E."/>
            <person name="Goker M."/>
            <person name="Rohde M."/>
            <person name="Bristow J."/>
            <person name="Eisen J.A."/>
            <person name="Markowitz V."/>
            <person name="Hugenholtz P."/>
            <person name="Kyrpides N.C."/>
            <person name="Klenk H.P."/>
        </authorList>
    </citation>
    <scope>NUCLEOTIDE SEQUENCE [LARGE SCALE GENOMIC DNA]</scope>
    <source>
        <strain evidence="6 7">DSM 5692</strain>
    </source>
</reference>
<keyword evidence="1" id="KW-0678">Repressor</keyword>
<keyword evidence="4" id="KW-0804">Transcription</keyword>
<dbReference type="InterPro" id="IPR047057">
    <property type="entry name" value="MerR_fam"/>
</dbReference>
<dbReference type="Pfam" id="PF13411">
    <property type="entry name" value="MerR_1"/>
    <property type="match status" value="1"/>
</dbReference>
<gene>
    <name evidence="6" type="ordered locus">Dret_0951</name>
</gene>
<dbReference type="GO" id="GO:0003700">
    <property type="term" value="F:DNA-binding transcription factor activity"/>
    <property type="evidence" value="ECO:0007669"/>
    <property type="project" value="InterPro"/>
</dbReference>
<dbReference type="SUPFAM" id="SSF46955">
    <property type="entry name" value="Putative DNA-binding domain"/>
    <property type="match status" value="1"/>
</dbReference>
<dbReference type="KEGG" id="drt:Dret_0951"/>
<dbReference type="PANTHER" id="PTHR30204">
    <property type="entry name" value="REDOX-CYCLING DRUG-SENSING TRANSCRIPTIONAL ACTIVATOR SOXR"/>
    <property type="match status" value="1"/>
</dbReference>